<dbReference type="AlphaFoldDB" id="A0A164GVA2"/>
<reference evidence="2 3" key="1">
    <citation type="submission" date="2016-03" db="EMBL/GenBank/DDBJ databases">
        <title>EvidentialGene: Evidence-directed Construction of Genes on Genomes.</title>
        <authorList>
            <person name="Gilbert D.G."/>
            <person name="Choi J.-H."/>
            <person name="Mockaitis K."/>
            <person name="Colbourne J."/>
            <person name="Pfrender M."/>
        </authorList>
    </citation>
    <scope>NUCLEOTIDE SEQUENCE [LARGE SCALE GENOMIC DNA]</scope>
    <source>
        <strain evidence="2 3">Xinb3</strain>
        <tissue evidence="2">Complete organism</tissue>
    </source>
</reference>
<evidence type="ECO:0000256" key="1">
    <source>
        <dbReference type="SAM" id="MobiDB-lite"/>
    </source>
</evidence>
<sequence>MMQESNYSPTSLDDGNFFGFVSLDGEDVFVDDDESDKLVIEDAISKESDRNRIAILEKELDELKRENAALKQQLKEKDRTENERDEAEYPESSNEESDTDDENETEDERSDEDEESDEDGVVEK</sequence>
<accession>A0A164GVA2</accession>
<organism evidence="2 3">
    <name type="scientific">Daphnia magna</name>
    <dbReference type="NCBI Taxonomy" id="35525"/>
    <lineage>
        <taxon>Eukaryota</taxon>
        <taxon>Metazoa</taxon>
        <taxon>Ecdysozoa</taxon>
        <taxon>Arthropoda</taxon>
        <taxon>Crustacea</taxon>
        <taxon>Branchiopoda</taxon>
        <taxon>Diplostraca</taxon>
        <taxon>Cladocera</taxon>
        <taxon>Anomopoda</taxon>
        <taxon>Daphniidae</taxon>
        <taxon>Daphnia</taxon>
    </lineage>
</organism>
<feature type="non-terminal residue" evidence="2">
    <location>
        <position position="124"/>
    </location>
</feature>
<dbReference type="EMBL" id="LRGB01013737">
    <property type="protein sequence ID" value="KZR99399.1"/>
    <property type="molecule type" value="Genomic_DNA"/>
</dbReference>
<evidence type="ECO:0000313" key="2">
    <source>
        <dbReference type="EMBL" id="KZR99399.1"/>
    </source>
</evidence>
<proteinExistence type="predicted"/>
<keyword evidence="3" id="KW-1185">Reference proteome</keyword>
<feature type="compositionally biased region" description="Basic and acidic residues" evidence="1">
    <location>
        <begin position="71"/>
        <end position="82"/>
    </location>
</feature>
<evidence type="ECO:0000313" key="3">
    <source>
        <dbReference type="Proteomes" id="UP000076858"/>
    </source>
</evidence>
<feature type="region of interest" description="Disordered" evidence="1">
    <location>
        <begin position="71"/>
        <end position="124"/>
    </location>
</feature>
<protein>
    <submittedName>
        <fullName evidence="2">Uncharacterized protein</fullName>
    </submittedName>
</protein>
<gene>
    <name evidence="2" type="ORF">APZ42_004740</name>
</gene>
<feature type="compositionally biased region" description="Acidic residues" evidence="1">
    <location>
        <begin position="83"/>
        <end position="124"/>
    </location>
</feature>
<dbReference type="Proteomes" id="UP000076858">
    <property type="component" value="Unassembled WGS sequence"/>
</dbReference>
<comment type="caution">
    <text evidence="2">The sequence shown here is derived from an EMBL/GenBank/DDBJ whole genome shotgun (WGS) entry which is preliminary data.</text>
</comment>
<name>A0A164GVA2_9CRUS</name>